<evidence type="ECO:0000313" key="1">
    <source>
        <dbReference type="EMBL" id="KAI3717644.1"/>
    </source>
</evidence>
<organism evidence="1 2">
    <name type="scientific">Smallanthus sonchifolius</name>
    <dbReference type="NCBI Taxonomy" id="185202"/>
    <lineage>
        <taxon>Eukaryota</taxon>
        <taxon>Viridiplantae</taxon>
        <taxon>Streptophyta</taxon>
        <taxon>Embryophyta</taxon>
        <taxon>Tracheophyta</taxon>
        <taxon>Spermatophyta</taxon>
        <taxon>Magnoliopsida</taxon>
        <taxon>eudicotyledons</taxon>
        <taxon>Gunneridae</taxon>
        <taxon>Pentapetalae</taxon>
        <taxon>asterids</taxon>
        <taxon>campanulids</taxon>
        <taxon>Asterales</taxon>
        <taxon>Asteraceae</taxon>
        <taxon>Asteroideae</taxon>
        <taxon>Heliantheae alliance</taxon>
        <taxon>Millerieae</taxon>
        <taxon>Smallanthus</taxon>
    </lineage>
</organism>
<name>A0ACB9B563_9ASTR</name>
<accession>A0ACB9B563</accession>
<dbReference type="Proteomes" id="UP001056120">
    <property type="component" value="Linkage Group LG23"/>
</dbReference>
<gene>
    <name evidence="1" type="ORF">L1987_69395</name>
</gene>
<reference evidence="2" key="1">
    <citation type="journal article" date="2022" name="Mol. Ecol. Resour.">
        <title>The genomes of chicory, endive, great burdock and yacon provide insights into Asteraceae palaeo-polyploidization history and plant inulin production.</title>
        <authorList>
            <person name="Fan W."/>
            <person name="Wang S."/>
            <person name="Wang H."/>
            <person name="Wang A."/>
            <person name="Jiang F."/>
            <person name="Liu H."/>
            <person name="Zhao H."/>
            <person name="Xu D."/>
            <person name="Zhang Y."/>
        </authorList>
    </citation>
    <scope>NUCLEOTIDE SEQUENCE [LARGE SCALE GENOMIC DNA]</scope>
    <source>
        <strain evidence="2">cv. Yunnan</strain>
    </source>
</reference>
<reference evidence="1 2" key="2">
    <citation type="journal article" date="2022" name="Mol. Ecol. Resour.">
        <title>The genomes of chicory, endive, great burdock and yacon provide insights into Asteraceae paleo-polyploidization history and plant inulin production.</title>
        <authorList>
            <person name="Fan W."/>
            <person name="Wang S."/>
            <person name="Wang H."/>
            <person name="Wang A."/>
            <person name="Jiang F."/>
            <person name="Liu H."/>
            <person name="Zhao H."/>
            <person name="Xu D."/>
            <person name="Zhang Y."/>
        </authorList>
    </citation>
    <scope>NUCLEOTIDE SEQUENCE [LARGE SCALE GENOMIC DNA]</scope>
    <source>
        <strain evidence="2">cv. Yunnan</strain>
        <tissue evidence="1">Leaves</tissue>
    </source>
</reference>
<sequence>MDSNVLQTSPHFRSFFLGSSKPNLQFVKSSINGPYFSDQSSIPRLKFEANRRLSAVKTATEEIVNPVYVPTPTNRDLRTPHSGYHFDGTTRKFFEGWYFKVSIPEQRQSFCFMYSVENPAFKSNLNTLEQLQYGPRFTGVGAQILGADDKYICQYTNESNNFWGSRHELMLGNTFSVKTGKRPPNSEVPPQFLLVKLGLIVKSVATSTSWLGIWPDCDA</sequence>
<protein>
    <submittedName>
        <fullName evidence="1">Uncharacterized protein</fullName>
    </submittedName>
</protein>
<proteinExistence type="predicted"/>
<keyword evidence="2" id="KW-1185">Reference proteome</keyword>
<dbReference type="EMBL" id="CM042040">
    <property type="protein sequence ID" value="KAI3717644.1"/>
    <property type="molecule type" value="Genomic_DNA"/>
</dbReference>
<evidence type="ECO:0000313" key="2">
    <source>
        <dbReference type="Proteomes" id="UP001056120"/>
    </source>
</evidence>
<comment type="caution">
    <text evidence="1">The sequence shown here is derived from an EMBL/GenBank/DDBJ whole genome shotgun (WGS) entry which is preliminary data.</text>
</comment>